<keyword evidence="1" id="KW-0521">NADP</keyword>
<proteinExistence type="predicted"/>
<dbReference type="Pfam" id="PF13460">
    <property type="entry name" value="NAD_binding_10"/>
    <property type="match status" value="1"/>
</dbReference>
<gene>
    <name evidence="3" type="ORF">LZZ85_16660</name>
</gene>
<organism evidence="3 4">
    <name type="scientific">Terrimonas ginsenosidimutans</name>
    <dbReference type="NCBI Taxonomy" id="2908004"/>
    <lineage>
        <taxon>Bacteria</taxon>
        <taxon>Pseudomonadati</taxon>
        <taxon>Bacteroidota</taxon>
        <taxon>Chitinophagia</taxon>
        <taxon>Chitinophagales</taxon>
        <taxon>Chitinophagaceae</taxon>
        <taxon>Terrimonas</taxon>
    </lineage>
</organism>
<dbReference type="RefSeq" id="WP_237874468.1">
    <property type="nucleotide sequence ID" value="NZ_JAKLTR010000011.1"/>
</dbReference>
<feature type="domain" description="NAD(P)-binding" evidence="2">
    <location>
        <begin position="7"/>
        <end position="174"/>
    </location>
</feature>
<evidence type="ECO:0000259" key="2">
    <source>
        <dbReference type="Pfam" id="PF13460"/>
    </source>
</evidence>
<dbReference type="Proteomes" id="UP001165367">
    <property type="component" value="Unassembled WGS sequence"/>
</dbReference>
<sequence length="251" mass="27086">MKIVVIGGTGLIGSKVVSKLRQKGHEAIAAAPSTGVNTITGEGLAEAFMNTEVVVDLSNSPDFEEKAATVFFETATKNLLAAETNASVRHHVILSVVGTERLNSYGYFKAKQRQEDLVKGGGIPYTIIHSTQFMEFLPQITSTTTEDGTVHLSTANIQPIAAEDVASFVVDILLEGPTNRIVEIGGPEKFSMAELGERYLESRGDERLVTGDANALYFGYKLEPDTLIPSVGARLSKQTVGEWIDQQLQKA</sequence>
<evidence type="ECO:0000313" key="3">
    <source>
        <dbReference type="EMBL" id="MCG2615930.1"/>
    </source>
</evidence>
<protein>
    <submittedName>
        <fullName evidence="3">SDR family oxidoreductase</fullName>
    </submittedName>
</protein>
<dbReference type="EMBL" id="JAKLTR010000011">
    <property type="protein sequence ID" value="MCG2615930.1"/>
    <property type="molecule type" value="Genomic_DNA"/>
</dbReference>
<dbReference type="PANTHER" id="PTHR42748">
    <property type="entry name" value="NITROGEN METABOLITE REPRESSION PROTEIN NMRA FAMILY MEMBER"/>
    <property type="match status" value="1"/>
</dbReference>
<dbReference type="InterPro" id="IPR051164">
    <property type="entry name" value="NmrA-like_oxidored"/>
</dbReference>
<dbReference type="InterPro" id="IPR036291">
    <property type="entry name" value="NAD(P)-bd_dom_sf"/>
</dbReference>
<evidence type="ECO:0000313" key="4">
    <source>
        <dbReference type="Proteomes" id="UP001165367"/>
    </source>
</evidence>
<dbReference type="InterPro" id="IPR016040">
    <property type="entry name" value="NAD(P)-bd_dom"/>
</dbReference>
<comment type="caution">
    <text evidence="3">The sequence shown here is derived from an EMBL/GenBank/DDBJ whole genome shotgun (WGS) entry which is preliminary data.</text>
</comment>
<dbReference type="SUPFAM" id="SSF51735">
    <property type="entry name" value="NAD(P)-binding Rossmann-fold domains"/>
    <property type="match status" value="1"/>
</dbReference>
<dbReference type="PANTHER" id="PTHR42748:SF3">
    <property type="entry name" value="BLL4366 PROTEIN"/>
    <property type="match status" value="1"/>
</dbReference>
<reference evidence="3" key="1">
    <citation type="submission" date="2022-01" db="EMBL/GenBank/DDBJ databases">
        <authorList>
            <person name="Jo J.-H."/>
            <person name="Im W.-T."/>
        </authorList>
    </citation>
    <scope>NUCLEOTIDE SEQUENCE</scope>
    <source>
        <strain evidence="3">NA20</strain>
    </source>
</reference>
<keyword evidence="4" id="KW-1185">Reference proteome</keyword>
<dbReference type="Gene3D" id="3.40.50.720">
    <property type="entry name" value="NAD(P)-binding Rossmann-like Domain"/>
    <property type="match status" value="1"/>
</dbReference>
<name>A0ABS9KUF5_9BACT</name>
<accession>A0ABS9KUF5</accession>
<evidence type="ECO:0000256" key="1">
    <source>
        <dbReference type="ARBA" id="ARBA00022857"/>
    </source>
</evidence>